<evidence type="ECO:0000313" key="1">
    <source>
        <dbReference type="EMBL" id="SMX98892.1"/>
    </source>
</evidence>
<accession>A0A2H1KI48</accession>
<dbReference type="RefSeq" id="WP_101547304.1">
    <property type="nucleotide sequence ID" value="NZ_FXYX01000033.1"/>
</dbReference>
<dbReference type="EMBL" id="FXYX01000033">
    <property type="protein sequence ID" value="SMX98892.1"/>
    <property type="molecule type" value="Genomic_DNA"/>
</dbReference>
<gene>
    <name evidence="1" type="ORF">BI49514_03033</name>
</gene>
<protein>
    <submittedName>
        <fullName evidence="1">Phage-related protein, tail component</fullName>
    </submittedName>
</protein>
<dbReference type="Gene3D" id="3.40.50.1820">
    <property type="entry name" value="alpha/beta hydrolase"/>
    <property type="match status" value="1"/>
</dbReference>
<sequence length="583" mass="65280">MRRLLDSRWGNFYEWSGIDEFLKATCIPDGVHRIKLGIHAGRMQALQIMVRLRPGRALTVHFYGAQTRRGRSDTPIFRSLRTSASLNASFVLVHDPSLDLDDELGIAWYEGYDGFAAATVIRAVLSHLSTFTAAPRTILWGGSAGGYAALRHVGSIPGAVAFVWNPQTSIPRYLKAPVRRYATTAFGSPELPPPDSISGDFVFDLTEQPRPNWTDAPVVYLQEADDRHVREHLAHLIAILDPQMANEVTLRDTMFGHITSNFYLHLSHWMPGHTPPPKAAVKEFLNLLVDTRLTLEETLAHLENASRLMIQMTAQTGRTPSCFELVAPVRQPPQNLRAIQWGSRLGRESVSEMGAHVPVTVSRSILGQSVIAAFRMRAKPEPRTYLRLKDVRNPQHRRSILDDRRASARAALLADPTVDVVIIDFLEEVRGITYAGAGLTLTEHRKLTRADGQEVTHFAFGSAKHITLWRKRLKRMHAELAANNARLVILDMNVSSLNSSDWEWLGLNTPPREVINAWHTVMEEARSALPEAVWIPAEATNQPLPDRTKGIGRRIAVELLELNIKPRNCTNATFVPNDERTSL</sequence>
<dbReference type="Pfam" id="PF19786">
    <property type="entry name" value="DUF6270"/>
    <property type="match status" value="1"/>
</dbReference>
<keyword evidence="2" id="KW-1185">Reference proteome</keyword>
<organism evidence="1 2">
    <name type="scientific">Brevibacterium iodinum ATCC 49514</name>
    <dbReference type="NCBI Taxonomy" id="1255616"/>
    <lineage>
        <taxon>Bacteria</taxon>
        <taxon>Bacillati</taxon>
        <taxon>Actinomycetota</taxon>
        <taxon>Actinomycetes</taxon>
        <taxon>Micrococcales</taxon>
        <taxon>Brevibacteriaceae</taxon>
        <taxon>Brevibacterium</taxon>
    </lineage>
</organism>
<proteinExistence type="predicted"/>
<dbReference type="InterPro" id="IPR046237">
    <property type="entry name" value="DUF6270"/>
</dbReference>
<evidence type="ECO:0000313" key="2">
    <source>
        <dbReference type="Proteomes" id="UP000234382"/>
    </source>
</evidence>
<dbReference type="InterPro" id="IPR029058">
    <property type="entry name" value="AB_hydrolase_fold"/>
</dbReference>
<name>A0A2H1KI48_9MICO</name>
<dbReference type="AlphaFoldDB" id="A0A2H1KI48"/>
<dbReference type="Proteomes" id="UP000234382">
    <property type="component" value="Unassembled WGS sequence"/>
</dbReference>
<reference evidence="2" key="1">
    <citation type="submission" date="2017-03" db="EMBL/GenBank/DDBJ databases">
        <authorList>
            <person name="Monnet C."/>
        </authorList>
    </citation>
    <scope>NUCLEOTIDE SEQUENCE [LARGE SCALE GENOMIC DNA]</scope>
    <source>
        <strain evidence="2">ATCC 49514</strain>
    </source>
</reference>
<dbReference type="SUPFAM" id="SSF53474">
    <property type="entry name" value="alpha/beta-Hydrolases"/>
    <property type="match status" value="1"/>
</dbReference>